<dbReference type="InterPro" id="IPR018385">
    <property type="entry name" value="C4_dicarb_anaerob_car-like"/>
</dbReference>
<keyword evidence="2" id="KW-1003">Cell membrane</keyword>
<evidence type="ECO:0000256" key="2">
    <source>
        <dbReference type="ARBA" id="ARBA00022475"/>
    </source>
</evidence>
<keyword evidence="3 6" id="KW-0812">Transmembrane</keyword>
<evidence type="ECO:0000256" key="3">
    <source>
        <dbReference type="ARBA" id="ARBA00022692"/>
    </source>
</evidence>
<dbReference type="PANTHER" id="PTHR43652">
    <property type="entry name" value="BASIC AMINO ACID ANTIPORTER YFCC-RELATED"/>
    <property type="match status" value="1"/>
</dbReference>
<feature type="transmembrane region" description="Helical" evidence="6">
    <location>
        <begin position="476"/>
        <end position="500"/>
    </location>
</feature>
<reference evidence="7 8" key="1">
    <citation type="submission" date="2024-09" db="EMBL/GenBank/DDBJ databases">
        <authorList>
            <person name="Sun Q."/>
            <person name="Mori K."/>
        </authorList>
    </citation>
    <scope>NUCLEOTIDE SEQUENCE [LARGE SCALE GENOMIC DNA]</scope>
    <source>
        <strain evidence="7 8">CECT 8286</strain>
    </source>
</reference>
<dbReference type="EMBL" id="JBHMEZ010000003">
    <property type="protein sequence ID" value="MFB9052215.1"/>
    <property type="molecule type" value="Genomic_DNA"/>
</dbReference>
<comment type="subcellular location">
    <subcellularLocation>
        <location evidence="1">Cell membrane</location>
        <topology evidence="1">Multi-pass membrane protein</topology>
    </subcellularLocation>
</comment>
<sequence length="501" mass="54632">MSSLKAIKFPTALTVLLIIAGVVAFLTYIIPAGKYDRLTYHSDSDTFSQEKKTETLILPATQETLEHFDIKIPIEKFKNGDIWKPIGIPNTYHTLDSQPQGVMAFIQSPIKGIMEAIDVILFVLIIGGFIGIMNFSGAFEAGISSLAKTLQGREYILIIVITILIGIGGTTFGLAEETIAFYPILIPVFLAAKYDAMVALASIYIGSCIGTLASTVNPFCTIIASDAAGINWTTGLTTRLVVLVLGLIICLLYIIRYAQRVKNDPSKSIVFEQKEDIELRFPLTNLDSAVKLTAKYKLILIIFSLCFVVMIYGVSQLDWWFLEMTTVFLVGAILIGVIARIKEATFVDTFIKGANDLLGVAFIIGIARGVTVLMEDGLISDSLLFYASSLTDGMNKGVFINAMLYIYSGLSFFIPSSSGMAVLTMPIMAPLADGVGIGRDLVVNAYQFGMGIFAFINPTGLILASLAIVKIGFDKWLRFVMPLVGILLIFIMIVLTISVYI</sequence>
<dbReference type="InterPro" id="IPR051679">
    <property type="entry name" value="DASS-Related_Transporters"/>
</dbReference>
<dbReference type="RefSeq" id="WP_382381365.1">
    <property type="nucleotide sequence ID" value="NZ_JBHMEZ010000003.1"/>
</dbReference>
<protein>
    <submittedName>
        <fullName evidence="7">YfcC family protein</fullName>
    </submittedName>
</protein>
<feature type="transmembrane region" description="Helical" evidence="6">
    <location>
        <begin position="236"/>
        <end position="255"/>
    </location>
</feature>
<name>A0ABV5EYE4_9FLAO</name>
<dbReference type="Pfam" id="PF03606">
    <property type="entry name" value="DcuC"/>
    <property type="match status" value="1"/>
</dbReference>
<dbReference type="PANTHER" id="PTHR43652:SF6">
    <property type="entry name" value="ARGININE REPRESSOR"/>
    <property type="match status" value="1"/>
</dbReference>
<evidence type="ECO:0000256" key="1">
    <source>
        <dbReference type="ARBA" id="ARBA00004651"/>
    </source>
</evidence>
<comment type="caution">
    <text evidence="7">The sequence shown here is derived from an EMBL/GenBank/DDBJ whole genome shotgun (WGS) entry which is preliminary data.</text>
</comment>
<evidence type="ECO:0000313" key="7">
    <source>
        <dbReference type="EMBL" id="MFB9052215.1"/>
    </source>
</evidence>
<feature type="transmembrane region" description="Helical" evidence="6">
    <location>
        <begin position="404"/>
        <end position="428"/>
    </location>
</feature>
<feature type="transmembrane region" description="Helical" evidence="6">
    <location>
        <begin position="12"/>
        <end position="30"/>
    </location>
</feature>
<feature type="transmembrane region" description="Helical" evidence="6">
    <location>
        <begin position="203"/>
        <end position="224"/>
    </location>
</feature>
<feature type="transmembrane region" description="Helical" evidence="6">
    <location>
        <begin position="320"/>
        <end position="339"/>
    </location>
</feature>
<dbReference type="Proteomes" id="UP001589605">
    <property type="component" value="Unassembled WGS sequence"/>
</dbReference>
<proteinExistence type="predicted"/>
<feature type="transmembrane region" description="Helical" evidence="6">
    <location>
        <begin position="119"/>
        <end position="143"/>
    </location>
</feature>
<feature type="transmembrane region" description="Helical" evidence="6">
    <location>
        <begin position="448"/>
        <end position="469"/>
    </location>
</feature>
<feature type="transmembrane region" description="Helical" evidence="6">
    <location>
        <begin position="296"/>
        <end position="314"/>
    </location>
</feature>
<feature type="transmembrane region" description="Helical" evidence="6">
    <location>
        <begin position="155"/>
        <end position="173"/>
    </location>
</feature>
<keyword evidence="8" id="KW-1185">Reference proteome</keyword>
<evidence type="ECO:0000256" key="4">
    <source>
        <dbReference type="ARBA" id="ARBA00022989"/>
    </source>
</evidence>
<evidence type="ECO:0000256" key="6">
    <source>
        <dbReference type="SAM" id="Phobius"/>
    </source>
</evidence>
<gene>
    <name evidence="7" type="ORF">ACFFVB_03915</name>
</gene>
<evidence type="ECO:0000256" key="5">
    <source>
        <dbReference type="ARBA" id="ARBA00023136"/>
    </source>
</evidence>
<keyword evidence="4 6" id="KW-1133">Transmembrane helix</keyword>
<organism evidence="7 8">
    <name type="scientific">Formosa undariae</name>
    <dbReference type="NCBI Taxonomy" id="1325436"/>
    <lineage>
        <taxon>Bacteria</taxon>
        <taxon>Pseudomonadati</taxon>
        <taxon>Bacteroidota</taxon>
        <taxon>Flavobacteriia</taxon>
        <taxon>Flavobacteriales</taxon>
        <taxon>Flavobacteriaceae</taxon>
        <taxon>Formosa</taxon>
    </lineage>
</organism>
<accession>A0ABV5EYE4</accession>
<evidence type="ECO:0000313" key="8">
    <source>
        <dbReference type="Proteomes" id="UP001589605"/>
    </source>
</evidence>
<keyword evidence="5 6" id="KW-0472">Membrane</keyword>